<organism evidence="1">
    <name type="scientific">Planktothricoides raciborskii GIHE-MW2</name>
    <dbReference type="NCBI Taxonomy" id="2792601"/>
    <lineage>
        <taxon>Bacteria</taxon>
        <taxon>Bacillati</taxon>
        <taxon>Cyanobacteriota</taxon>
        <taxon>Cyanophyceae</taxon>
        <taxon>Oscillatoriophycideae</taxon>
        <taxon>Oscillatoriales</taxon>
        <taxon>Oscillatoriaceae</taxon>
        <taxon>Planktothricoides</taxon>
    </lineage>
</organism>
<gene>
    <name evidence="1" type="ORF">ABWT76_006029</name>
</gene>
<sequence length="60" mass="7008">MLKYIHNQMVNVLWLSGRSSSLSREIIGKKQPHTCEYQALDIWINLWEAMKPPKLPGQDN</sequence>
<dbReference type="EMBL" id="CP159837">
    <property type="protein sequence ID" value="XCM37209.1"/>
    <property type="molecule type" value="Genomic_DNA"/>
</dbReference>
<evidence type="ECO:0008006" key="2">
    <source>
        <dbReference type="Google" id="ProtNLM"/>
    </source>
</evidence>
<evidence type="ECO:0000313" key="1">
    <source>
        <dbReference type="EMBL" id="XCM37209.1"/>
    </source>
</evidence>
<name>A0AAU8JDC9_9CYAN</name>
<accession>A0AAU8JDC9</accession>
<proteinExistence type="predicted"/>
<protein>
    <recommendedName>
        <fullName evidence="2">Transposase</fullName>
    </recommendedName>
</protein>
<dbReference type="RefSeq" id="WP_054467046.1">
    <property type="nucleotide sequence ID" value="NZ_CP159837.1"/>
</dbReference>
<dbReference type="AlphaFoldDB" id="A0AAU8JDC9"/>
<reference evidence="1" key="1">
    <citation type="submission" date="2024-07" db="EMBL/GenBank/DDBJ databases">
        <authorList>
            <person name="Kim Y.J."/>
            <person name="Jeong J.Y."/>
        </authorList>
    </citation>
    <scope>NUCLEOTIDE SEQUENCE</scope>
    <source>
        <strain evidence="1">GIHE-MW2</strain>
    </source>
</reference>